<gene>
    <name evidence="2" type="ORF">AVEN_125506_1</name>
</gene>
<accession>A0A4Y2LA97</accession>
<organism evidence="2 3">
    <name type="scientific">Araneus ventricosus</name>
    <name type="common">Orbweaver spider</name>
    <name type="synonym">Epeira ventricosa</name>
    <dbReference type="NCBI Taxonomy" id="182803"/>
    <lineage>
        <taxon>Eukaryota</taxon>
        <taxon>Metazoa</taxon>
        <taxon>Ecdysozoa</taxon>
        <taxon>Arthropoda</taxon>
        <taxon>Chelicerata</taxon>
        <taxon>Arachnida</taxon>
        <taxon>Araneae</taxon>
        <taxon>Araneomorphae</taxon>
        <taxon>Entelegynae</taxon>
        <taxon>Araneoidea</taxon>
        <taxon>Araneidae</taxon>
        <taxon>Araneus</taxon>
    </lineage>
</organism>
<dbReference type="AlphaFoldDB" id="A0A4Y2LA97"/>
<sequence>MCFKGGAVMGRGPLPPLVALVLLCLCWSPTGVTQKPERVEKGEAISSAIYYSSDCINRKKDRIAEFVT</sequence>
<comment type="caution">
    <text evidence="2">The sequence shown here is derived from an EMBL/GenBank/DDBJ whole genome shotgun (WGS) entry which is preliminary data.</text>
</comment>
<feature type="chain" id="PRO_5021403505" evidence="1">
    <location>
        <begin position="35"/>
        <end position="68"/>
    </location>
</feature>
<dbReference type="Proteomes" id="UP000499080">
    <property type="component" value="Unassembled WGS sequence"/>
</dbReference>
<keyword evidence="3" id="KW-1185">Reference proteome</keyword>
<dbReference type="EMBL" id="BGPR01005499">
    <property type="protein sequence ID" value="GBN10737.1"/>
    <property type="molecule type" value="Genomic_DNA"/>
</dbReference>
<evidence type="ECO:0000256" key="1">
    <source>
        <dbReference type="SAM" id="SignalP"/>
    </source>
</evidence>
<name>A0A4Y2LA97_ARAVE</name>
<evidence type="ECO:0000313" key="2">
    <source>
        <dbReference type="EMBL" id="GBN10737.1"/>
    </source>
</evidence>
<feature type="signal peptide" evidence="1">
    <location>
        <begin position="1"/>
        <end position="34"/>
    </location>
</feature>
<reference evidence="2 3" key="1">
    <citation type="journal article" date="2019" name="Sci. Rep.">
        <title>Orb-weaving spider Araneus ventricosus genome elucidates the spidroin gene catalogue.</title>
        <authorList>
            <person name="Kono N."/>
            <person name="Nakamura H."/>
            <person name="Ohtoshi R."/>
            <person name="Moran D.A.P."/>
            <person name="Shinohara A."/>
            <person name="Yoshida Y."/>
            <person name="Fujiwara M."/>
            <person name="Mori M."/>
            <person name="Tomita M."/>
            <person name="Arakawa K."/>
        </authorList>
    </citation>
    <scope>NUCLEOTIDE SEQUENCE [LARGE SCALE GENOMIC DNA]</scope>
</reference>
<protein>
    <submittedName>
        <fullName evidence="2">Uncharacterized protein</fullName>
    </submittedName>
</protein>
<keyword evidence="1" id="KW-0732">Signal</keyword>
<proteinExistence type="predicted"/>
<evidence type="ECO:0000313" key="3">
    <source>
        <dbReference type="Proteomes" id="UP000499080"/>
    </source>
</evidence>